<dbReference type="Proteomes" id="UP000316639">
    <property type="component" value="Unassembled WGS sequence"/>
</dbReference>
<dbReference type="GO" id="GO:0005524">
    <property type="term" value="F:ATP binding"/>
    <property type="evidence" value="ECO:0007669"/>
    <property type="project" value="TreeGrafter"/>
</dbReference>
<organism evidence="3 4">
    <name type="scientific">Lentzea tibetensis</name>
    <dbReference type="NCBI Taxonomy" id="2591470"/>
    <lineage>
        <taxon>Bacteria</taxon>
        <taxon>Bacillati</taxon>
        <taxon>Actinomycetota</taxon>
        <taxon>Actinomycetes</taxon>
        <taxon>Pseudonocardiales</taxon>
        <taxon>Pseudonocardiaceae</taxon>
        <taxon>Lentzea</taxon>
    </lineage>
</organism>
<dbReference type="PANTHER" id="PTHR43384">
    <property type="entry name" value="SEPTUM SITE-DETERMINING PROTEIN MIND HOMOLOG, CHLOROPLASTIC-RELATED"/>
    <property type="match status" value="1"/>
</dbReference>
<feature type="region of interest" description="Disordered" evidence="1">
    <location>
        <begin position="258"/>
        <end position="296"/>
    </location>
</feature>
<protein>
    <recommendedName>
        <fullName evidence="2">Rv3660c-like CheY-like N-terminal domain-containing protein</fullName>
    </recommendedName>
</protein>
<proteinExistence type="predicted"/>
<dbReference type="SUPFAM" id="SSF52540">
    <property type="entry name" value="P-loop containing nucleoside triphosphate hydrolases"/>
    <property type="match status" value="1"/>
</dbReference>
<dbReference type="PANTHER" id="PTHR43384:SF11">
    <property type="entry name" value="SEPTUM SITE DETERMINING PROTEIN"/>
    <property type="match status" value="1"/>
</dbReference>
<dbReference type="NCBIfam" id="TIGR03815">
    <property type="entry name" value="CpaE_hom_Actino"/>
    <property type="match status" value="1"/>
</dbReference>
<dbReference type="InterPro" id="IPR059050">
    <property type="entry name" value="Rv3660c_N"/>
</dbReference>
<dbReference type="GO" id="GO:0016887">
    <property type="term" value="F:ATP hydrolysis activity"/>
    <property type="evidence" value="ECO:0007669"/>
    <property type="project" value="TreeGrafter"/>
</dbReference>
<evidence type="ECO:0000313" key="3">
    <source>
        <dbReference type="EMBL" id="TWP51421.1"/>
    </source>
</evidence>
<dbReference type="AlphaFoldDB" id="A0A563EV96"/>
<evidence type="ECO:0000259" key="2">
    <source>
        <dbReference type="Pfam" id="PF26563"/>
    </source>
</evidence>
<dbReference type="Pfam" id="PF26563">
    <property type="entry name" value="Rv3660c_N"/>
    <property type="match status" value="1"/>
</dbReference>
<dbReference type="OrthoDB" id="3252838at2"/>
<comment type="caution">
    <text evidence="3">The sequence shown here is derived from an EMBL/GenBank/DDBJ whole genome shotgun (WGS) entry which is preliminary data.</text>
</comment>
<gene>
    <name evidence="3" type="ORF">FKR81_14470</name>
</gene>
<dbReference type="GO" id="GO:0051782">
    <property type="term" value="P:negative regulation of cell division"/>
    <property type="evidence" value="ECO:0007669"/>
    <property type="project" value="TreeGrafter"/>
</dbReference>
<dbReference type="InterPro" id="IPR022521">
    <property type="entry name" value="Rv3660c"/>
</dbReference>
<dbReference type="EMBL" id="VOBR01000008">
    <property type="protein sequence ID" value="TWP51421.1"/>
    <property type="molecule type" value="Genomic_DNA"/>
</dbReference>
<dbReference type="Gene3D" id="3.40.50.300">
    <property type="entry name" value="P-loop containing nucleotide triphosphate hydrolases"/>
    <property type="match status" value="1"/>
</dbReference>
<name>A0A563EV96_9PSEU</name>
<accession>A0A563EV96</accession>
<sequence length="377" mass="38476">MTPTALLADTTLLDDLLRLMAAADCDLVRVPDVSALRPLWHTAPLVLLDAHGVRACLSAELPRRSGVFVVHGGDPPWDESVRLGVERVLELPLEDRALVTALTDVREGPPVETGRVLAVLGGRGGAGASVLAASIARAVAASESEGLLVDCDPLGGGIDLTLGAEEASGARWPAVQVSGGRIQLSALRTALPARGKLTVLSCDRDGPGPEPQAVAAVLDAGRRGGCTVVCDLPRHPTPPADTALGRADLAVLVVPAEVRATPAPQSRAAPGPTRPRGGRRSPGGLGGPRPAPPATAAAKRVADRVHTLAANLRLVVRGPAPGGLRADQVAEVVGIPLLTQMRPEPGLAAALDRGAFPNSNHGPLAAAARAILKELNA</sequence>
<dbReference type="InterPro" id="IPR050625">
    <property type="entry name" value="ParA/MinD_ATPase"/>
</dbReference>
<dbReference type="InterPro" id="IPR027417">
    <property type="entry name" value="P-loop_NTPase"/>
</dbReference>
<keyword evidence="4" id="KW-1185">Reference proteome</keyword>
<evidence type="ECO:0000313" key="4">
    <source>
        <dbReference type="Proteomes" id="UP000316639"/>
    </source>
</evidence>
<feature type="domain" description="Rv3660c-like CheY-like N-terminal" evidence="2">
    <location>
        <begin position="7"/>
        <end position="109"/>
    </location>
</feature>
<dbReference type="RefSeq" id="WP_146352130.1">
    <property type="nucleotide sequence ID" value="NZ_VOBR01000008.1"/>
</dbReference>
<evidence type="ECO:0000256" key="1">
    <source>
        <dbReference type="SAM" id="MobiDB-lite"/>
    </source>
</evidence>
<reference evidence="3 4" key="1">
    <citation type="submission" date="2019-07" db="EMBL/GenBank/DDBJ databases">
        <title>Lentzea xizangensis sp. nov., isolated from Qinghai-Tibetan Plateau Soils.</title>
        <authorList>
            <person name="Huang J."/>
        </authorList>
    </citation>
    <scope>NUCLEOTIDE SEQUENCE [LARGE SCALE GENOMIC DNA]</scope>
    <source>
        <strain evidence="3 4">FXJ1.1311</strain>
    </source>
</reference>
<dbReference type="GO" id="GO:0009898">
    <property type="term" value="C:cytoplasmic side of plasma membrane"/>
    <property type="evidence" value="ECO:0007669"/>
    <property type="project" value="TreeGrafter"/>
</dbReference>
<dbReference type="GO" id="GO:0005829">
    <property type="term" value="C:cytosol"/>
    <property type="evidence" value="ECO:0007669"/>
    <property type="project" value="TreeGrafter"/>
</dbReference>